<reference evidence="2 3" key="1">
    <citation type="submission" date="2023-11" db="EMBL/GenBank/DDBJ databases">
        <title>Halocaridina rubra genome assembly.</title>
        <authorList>
            <person name="Smith C."/>
        </authorList>
    </citation>
    <scope>NUCLEOTIDE SEQUENCE [LARGE SCALE GENOMIC DNA]</scope>
    <source>
        <strain evidence="2">EP-1</strain>
        <tissue evidence="2">Whole</tissue>
    </source>
</reference>
<gene>
    <name evidence="2" type="ORF">SK128_013813</name>
</gene>
<protein>
    <submittedName>
        <fullName evidence="2">Uncharacterized protein</fullName>
    </submittedName>
</protein>
<comment type="caution">
    <text evidence="2">The sequence shown here is derived from an EMBL/GenBank/DDBJ whole genome shotgun (WGS) entry which is preliminary data.</text>
</comment>
<organism evidence="2 3">
    <name type="scientific">Halocaridina rubra</name>
    <name type="common">Hawaiian red shrimp</name>
    <dbReference type="NCBI Taxonomy" id="373956"/>
    <lineage>
        <taxon>Eukaryota</taxon>
        <taxon>Metazoa</taxon>
        <taxon>Ecdysozoa</taxon>
        <taxon>Arthropoda</taxon>
        <taxon>Crustacea</taxon>
        <taxon>Multicrustacea</taxon>
        <taxon>Malacostraca</taxon>
        <taxon>Eumalacostraca</taxon>
        <taxon>Eucarida</taxon>
        <taxon>Decapoda</taxon>
        <taxon>Pleocyemata</taxon>
        <taxon>Caridea</taxon>
        <taxon>Atyoidea</taxon>
        <taxon>Atyidae</taxon>
        <taxon>Halocaridina</taxon>
    </lineage>
</organism>
<dbReference type="Proteomes" id="UP001381693">
    <property type="component" value="Unassembled WGS sequence"/>
</dbReference>
<dbReference type="EMBL" id="JAXCGZ010009439">
    <property type="protein sequence ID" value="KAK7077309.1"/>
    <property type="molecule type" value="Genomic_DNA"/>
</dbReference>
<feature type="transmembrane region" description="Helical" evidence="1">
    <location>
        <begin position="37"/>
        <end position="57"/>
    </location>
</feature>
<keyword evidence="1" id="KW-0812">Transmembrane</keyword>
<keyword evidence="3" id="KW-1185">Reference proteome</keyword>
<keyword evidence="1" id="KW-0472">Membrane</keyword>
<proteinExistence type="predicted"/>
<evidence type="ECO:0000313" key="3">
    <source>
        <dbReference type="Proteomes" id="UP001381693"/>
    </source>
</evidence>
<accession>A0AAN8XDN2</accession>
<evidence type="ECO:0000313" key="2">
    <source>
        <dbReference type="EMBL" id="KAK7077309.1"/>
    </source>
</evidence>
<name>A0AAN8XDN2_HALRR</name>
<evidence type="ECO:0000256" key="1">
    <source>
        <dbReference type="SAM" id="Phobius"/>
    </source>
</evidence>
<sequence length="81" mass="8729">MKINNEGSLEFLATPVKADKKYNMVEVKPLIPCKVHLWPIGLLGSLLCVAGILALYASNVAAFPDKKDETGTIANILFITG</sequence>
<dbReference type="AlphaFoldDB" id="A0AAN8XDN2"/>
<keyword evidence="1" id="KW-1133">Transmembrane helix</keyword>
<feature type="non-terminal residue" evidence="2">
    <location>
        <position position="81"/>
    </location>
</feature>